<evidence type="ECO:0000313" key="2">
    <source>
        <dbReference type="Proteomes" id="UP000663444"/>
    </source>
</evidence>
<dbReference type="Proteomes" id="UP000663444">
    <property type="component" value="Chromosome"/>
</dbReference>
<protein>
    <submittedName>
        <fullName evidence="1">Uncharacterized protein</fullName>
    </submittedName>
</protein>
<dbReference type="AlphaFoldDB" id="A0A974SRP8"/>
<keyword evidence="2" id="KW-1185">Reference proteome</keyword>
<evidence type="ECO:0000313" key="1">
    <source>
        <dbReference type="EMBL" id="QRJ65174.1"/>
    </source>
</evidence>
<dbReference type="KEGG" id="ares:IWH25_07525"/>
<reference evidence="1" key="1">
    <citation type="submission" date="2020-11" db="EMBL/GenBank/DDBJ databases">
        <title>Azospira restricta DSM 18626 genome sequence.</title>
        <authorList>
            <person name="Moe W.M."/>
        </authorList>
    </citation>
    <scope>NUCLEOTIDE SEQUENCE</scope>
    <source>
        <strain evidence="1">DSM 18626</strain>
    </source>
</reference>
<accession>A0A974SRP8</accession>
<name>A0A974SRP8_9RHOO</name>
<dbReference type="RefSeq" id="WP_203388698.1">
    <property type="nucleotide sequence ID" value="NZ_CP064781.1"/>
</dbReference>
<sequence length="58" mass="6264">MTDIEIDVPEQLRDRVVRAAAYAGQTEQEFMLAAIVEKVVRSEDSLGGADAGVDQLSV</sequence>
<proteinExistence type="predicted"/>
<dbReference type="EMBL" id="CP064781">
    <property type="protein sequence ID" value="QRJ65174.1"/>
    <property type="molecule type" value="Genomic_DNA"/>
</dbReference>
<gene>
    <name evidence="1" type="ORF">IWH25_07525</name>
</gene>
<organism evidence="1 2">
    <name type="scientific">Azospira restricta</name>
    <dbReference type="NCBI Taxonomy" id="404405"/>
    <lineage>
        <taxon>Bacteria</taxon>
        <taxon>Pseudomonadati</taxon>
        <taxon>Pseudomonadota</taxon>
        <taxon>Betaproteobacteria</taxon>
        <taxon>Rhodocyclales</taxon>
        <taxon>Rhodocyclaceae</taxon>
        <taxon>Azospira</taxon>
    </lineage>
</organism>